<dbReference type="Proteomes" id="UP001596039">
    <property type="component" value="Unassembled WGS sequence"/>
</dbReference>
<organism evidence="2 3">
    <name type="scientific">Lysinimonas soli</name>
    <dbReference type="NCBI Taxonomy" id="1074233"/>
    <lineage>
        <taxon>Bacteria</taxon>
        <taxon>Bacillati</taxon>
        <taxon>Actinomycetota</taxon>
        <taxon>Actinomycetes</taxon>
        <taxon>Micrococcales</taxon>
        <taxon>Microbacteriaceae</taxon>
        <taxon>Lysinimonas</taxon>
    </lineage>
</organism>
<keyword evidence="3" id="KW-1185">Reference proteome</keyword>
<reference evidence="3" key="1">
    <citation type="journal article" date="2019" name="Int. J. Syst. Evol. Microbiol.">
        <title>The Global Catalogue of Microorganisms (GCM) 10K type strain sequencing project: providing services to taxonomists for standard genome sequencing and annotation.</title>
        <authorList>
            <consortium name="The Broad Institute Genomics Platform"/>
            <consortium name="The Broad Institute Genome Sequencing Center for Infectious Disease"/>
            <person name="Wu L."/>
            <person name="Ma J."/>
        </authorList>
    </citation>
    <scope>NUCLEOTIDE SEQUENCE [LARGE SCALE GENOMIC DNA]</scope>
    <source>
        <strain evidence="3">CGMCC 4.6997</strain>
    </source>
</reference>
<protein>
    <recommendedName>
        <fullName evidence="4">DUF1499 domain-containing protein</fullName>
    </recommendedName>
</protein>
<accession>A0ABW0NSG5</accession>
<evidence type="ECO:0008006" key="4">
    <source>
        <dbReference type="Google" id="ProtNLM"/>
    </source>
</evidence>
<feature type="transmembrane region" description="Helical" evidence="1">
    <location>
        <begin position="50"/>
        <end position="74"/>
    </location>
</feature>
<dbReference type="EMBL" id="JBHSMG010000004">
    <property type="protein sequence ID" value="MFC5503339.1"/>
    <property type="molecule type" value="Genomic_DNA"/>
</dbReference>
<keyword evidence="1" id="KW-0812">Transmembrane</keyword>
<dbReference type="RefSeq" id="WP_386741052.1">
    <property type="nucleotide sequence ID" value="NZ_JBHSMG010000004.1"/>
</dbReference>
<proteinExistence type="predicted"/>
<evidence type="ECO:0000313" key="3">
    <source>
        <dbReference type="Proteomes" id="UP001596039"/>
    </source>
</evidence>
<name>A0ABW0NSG5_9MICO</name>
<sequence length="243" mass="26771">MFKASCGRIVWMKSSRRFRAGAKPRCGPWRSEPRRAAELRYVRPVRTPSWTVRTLVIAGLLIGAALFIVVSIVTPPGNPSTGLRAWNIKILLALISLFFLAFAAMVLLQTIRRRSELRFAASLDADLVIPVYVHPLTRHQIHSALPGASSERLPTRAMIAASRTGLKLWGRPARRLATIPWSDIATVVPFEMESARSRFAGLSIQLIGNEGKVQVHLVGTGLLAIPSREQAVDVTAKIRALRA</sequence>
<evidence type="ECO:0000313" key="2">
    <source>
        <dbReference type="EMBL" id="MFC5503339.1"/>
    </source>
</evidence>
<evidence type="ECO:0000256" key="1">
    <source>
        <dbReference type="SAM" id="Phobius"/>
    </source>
</evidence>
<keyword evidence="1" id="KW-0472">Membrane</keyword>
<gene>
    <name evidence="2" type="ORF">ACFPJ4_13910</name>
</gene>
<keyword evidence="1" id="KW-1133">Transmembrane helix</keyword>
<comment type="caution">
    <text evidence="2">The sequence shown here is derived from an EMBL/GenBank/DDBJ whole genome shotgun (WGS) entry which is preliminary data.</text>
</comment>
<feature type="transmembrane region" description="Helical" evidence="1">
    <location>
        <begin position="86"/>
        <end position="108"/>
    </location>
</feature>